<dbReference type="PANTHER" id="PTHR43827:SF3">
    <property type="entry name" value="NADP-DEPENDENT OXIDOREDUCTASE DOMAIN-CONTAINING PROTEIN"/>
    <property type="match status" value="1"/>
</dbReference>
<dbReference type="FunFam" id="3.20.20.100:FF:000015">
    <property type="entry name" value="Oxidoreductase, aldo/keto reductase family"/>
    <property type="match status" value="1"/>
</dbReference>
<dbReference type="PIRSF" id="PIRSF000097">
    <property type="entry name" value="AKR"/>
    <property type="match status" value="1"/>
</dbReference>
<evidence type="ECO:0000256" key="3">
    <source>
        <dbReference type="ARBA" id="ARBA00023002"/>
    </source>
</evidence>
<dbReference type="PATRIC" id="fig|189381.10.peg.3818"/>
<dbReference type="InterPro" id="IPR023210">
    <property type="entry name" value="NADP_OxRdtase_dom"/>
</dbReference>
<name>A0A0J5SIR7_9BACI</name>
<comment type="caution">
    <text evidence="5">The sequence shown here is derived from an EMBL/GenBank/DDBJ whole genome shotgun (WGS) entry which is preliminary data.</text>
</comment>
<dbReference type="Pfam" id="PF00248">
    <property type="entry name" value="Aldo_ket_red"/>
    <property type="match status" value="1"/>
</dbReference>
<dbReference type="OrthoDB" id="9804790at2"/>
<proteinExistence type="inferred from homology"/>
<evidence type="ECO:0000313" key="6">
    <source>
        <dbReference type="Proteomes" id="UP000076510"/>
    </source>
</evidence>
<dbReference type="PRINTS" id="PR00069">
    <property type="entry name" value="ALDKETRDTASE"/>
</dbReference>
<dbReference type="CDD" id="cd19157">
    <property type="entry name" value="AKR_AKR5G1-3"/>
    <property type="match status" value="1"/>
</dbReference>
<accession>A0A0J5SIR7</accession>
<evidence type="ECO:0000256" key="2">
    <source>
        <dbReference type="ARBA" id="ARBA00022857"/>
    </source>
</evidence>
<dbReference type="InterPro" id="IPR044500">
    <property type="entry name" value="AKR5G"/>
</dbReference>
<dbReference type="SUPFAM" id="SSF51430">
    <property type="entry name" value="NAD(P)-linked oxidoreductase"/>
    <property type="match status" value="1"/>
</dbReference>
<dbReference type="PANTHER" id="PTHR43827">
    <property type="entry name" value="2,5-DIKETO-D-GLUCONIC ACID REDUCTASE"/>
    <property type="match status" value="1"/>
</dbReference>
<dbReference type="Proteomes" id="UP000076510">
    <property type="component" value="Unassembled WGS sequence"/>
</dbReference>
<dbReference type="GO" id="GO:0016616">
    <property type="term" value="F:oxidoreductase activity, acting on the CH-OH group of donors, NAD or NADP as acceptor"/>
    <property type="evidence" value="ECO:0007669"/>
    <property type="project" value="UniProtKB-ARBA"/>
</dbReference>
<organism evidence="5 6">
    <name type="scientific">Rossellomorea marisflavi</name>
    <dbReference type="NCBI Taxonomy" id="189381"/>
    <lineage>
        <taxon>Bacteria</taxon>
        <taxon>Bacillati</taxon>
        <taxon>Bacillota</taxon>
        <taxon>Bacilli</taxon>
        <taxon>Bacillales</taxon>
        <taxon>Bacillaceae</taxon>
        <taxon>Rossellomorea</taxon>
    </lineage>
</organism>
<sequence length="276" mass="31399">MIKNLASTKTLHNGLEIPFVGLGVYQMKNPEETVNAVRTAIETGYRSVDTAAVYGNEEEVGQGVRDSGVNREELFITSKVWNADQGYDTTLRAFDESLKKLQMDYLDLYLIHWPVEGKYKDTWKALERLHGEGLIKSIGVSNFHQHHLEDLLAGSNEKPVLNQIETHPRLSQEPLREFCSSHSIAVEAWSPIAQGRVLHEPTLNHIAKKHGKSAAQIVLRWHLQNDVIIIPKSVHAERIEENANLFDFELSLDEMNQINSLNQNERFGPDPDHFDF</sequence>
<dbReference type="Gene3D" id="3.20.20.100">
    <property type="entry name" value="NADP-dependent oxidoreductase domain"/>
    <property type="match status" value="1"/>
</dbReference>
<keyword evidence="3" id="KW-0560">Oxidoreductase</keyword>
<evidence type="ECO:0000313" key="5">
    <source>
        <dbReference type="EMBL" id="KZE43738.1"/>
    </source>
</evidence>
<protein>
    <submittedName>
        <fullName evidence="5">Glyoxal reductase</fullName>
    </submittedName>
</protein>
<dbReference type="InterPro" id="IPR036812">
    <property type="entry name" value="NAD(P)_OxRdtase_dom_sf"/>
</dbReference>
<dbReference type="InterPro" id="IPR018170">
    <property type="entry name" value="Aldo/ket_reductase_CS"/>
</dbReference>
<keyword evidence="2" id="KW-0521">NADP</keyword>
<dbReference type="EMBL" id="LQQY01000046">
    <property type="protein sequence ID" value="KZE43738.1"/>
    <property type="molecule type" value="Genomic_DNA"/>
</dbReference>
<comment type="similarity">
    <text evidence="1">Belongs to the aldo/keto reductase family.</text>
</comment>
<dbReference type="PROSITE" id="PS00798">
    <property type="entry name" value="ALDOKETO_REDUCTASE_1"/>
    <property type="match status" value="1"/>
</dbReference>
<evidence type="ECO:0000256" key="1">
    <source>
        <dbReference type="ARBA" id="ARBA00007905"/>
    </source>
</evidence>
<feature type="domain" description="NADP-dependent oxidoreductase" evidence="4">
    <location>
        <begin position="26"/>
        <end position="262"/>
    </location>
</feature>
<dbReference type="RefSeq" id="WP_048004463.1">
    <property type="nucleotide sequence ID" value="NZ_CP047095.1"/>
</dbReference>
<dbReference type="AlphaFoldDB" id="A0A0J5SIR7"/>
<dbReference type="PROSITE" id="PS00063">
    <property type="entry name" value="ALDOKETO_REDUCTASE_3"/>
    <property type="match status" value="1"/>
</dbReference>
<reference evidence="6" key="1">
    <citation type="submission" date="2016-01" db="EMBL/GenBank/DDBJ databases">
        <title>Whole genome sequencing of Bhargavaea cecembensis T14.</title>
        <authorList>
            <person name="Hong K.W."/>
        </authorList>
    </citation>
    <scope>NUCLEOTIDE SEQUENCE [LARGE SCALE GENOMIC DNA]</scope>
    <source>
        <strain evidence="6">M19</strain>
    </source>
</reference>
<evidence type="ECO:0000259" key="4">
    <source>
        <dbReference type="Pfam" id="PF00248"/>
    </source>
</evidence>
<gene>
    <name evidence="5" type="ORF">AV649_09710</name>
</gene>
<dbReference type="InterPro" id="IPR020471">
    <property type="entry name" value="AKR"/>
</dbReference>
<dbReference type="PROSITE" id="PS00062">
    <property type="entry name" value="ALDOKETO_REDUCTASE_2"/>
    <property type="match status" value="1"/>
</dbReference>